<keyword evidence="1 2" id="KW-0238">DNA-binding</keyword>
<comment type="caution">
    <text evidence="4">The sequence shown here is derived from an EMBL/GenBank/DDBJ whole genome shotgun (WGS) entry which is preliminary data.</text>
</comment>
<name>A0ABN3TZG7_9ACTN</name>
<dbReference type="PANTHER" id="PTHR30055:SF153">
    <property type="entry name" value="HTH-TYPE TRANSCRIPTIONAL REPRESSOR RV3405C"/>
    <property type="match status" value="1"/>
</dbReference>
<dbReference type="Pfam" id="PF00440">
    <property type="entry name" value="TetR_N"/>
    <property type="match status" value="1"/>
</dbReference>
<evidence type="ECO:0000259" key="3">
    <source>
        <dbReference type="PROSITE" id="PS50977"/>
    </source>
</evidence>
<organism evidence="4 5">
    <name type="scientific">Actinocorallia aurantiaca</name>
    <dbReference type="NCBI Taxonomy" id="46204"/>
    <lineage>
        <taxon>Bacteria</taxon>
        <taxon>Bacillati</taxon>
        <taxon>Actinomycetota</taxon>
        <taxon>Actinomycetes</taxon>
        <taxon>Streptosporangiales</taxon>
        <taxon>Thermomonosporaceae</taxon>
        <taxon>Actinocorallia</taxon>
    </lineage>
</organism>
<dbReference type="PANTHER" id="PTHR30055">
    <property type="entry name" value="HTH-TYPE TRANSCRIPTIONAL REGULATOR RUTR"/>
    <property type="match status" value="1"/>
</dbReference>
<dbReference type="SUPFAM" id="SSF46689">
    <property type="entry name" value="Homeodomain-like"/>
    <property type="match status" value="1"/>
</dbReference>
<accession>A0ABN3TZG7</accession>
<gene>
    <name evidence="4" type="ORF">GCM10010439_12270</name>
</gene>
<dbReference type="RefSeq" id="WP_344449200.1">
    <property type="nucleotide sequence ID" value="NZ_BAAATZ010000005.1"/>
</dbReference>
<dbReference type="InterPro" id="IPR001647">
    <property type="entry name" value="HTH_TetR"/>
</dbReference>
<dbReference type="Proteomes" id="UP001501842">
    <property type="component" value="Unassembled WGS sequence"/>
</dbReference>
<dbReference type="Gene3D" id="1.10.357.10">
    <property type="entry name" value="Tetracycline Repressor, domain 2"/>
    <property type="match status" value="1"/>
</dbReference>
<keyword evidence="5" id="KW-1185">Reference proteome</keyword>
<protein>
    <submittedName>
        <fullName evidence="4">TetR/AcrR family transcriptional regulator</fullName>
    </submittedName>
</protein>
<evidence type="ECO:0000256" key="2">
    <source>
        <dbReference type="PROSITE-ProRule" id="PRU00335"/>
    </source>
</evidence>
<evidence type="ECO:0000313" key="4">
    <source>
        <dbReference type="EMBL" id="GAA2721628.1"/>
    </source>
</evidence>
<dbReference type="InterPro" id="IPR050109">
    <property type="entry name" value="HTH-type_TetR-like_transc_reg"/>
</dbReference>
<sequence>MLDEITGTDSPEHHPTTARILRAALEEFLDRGIRRARMEEIARRAGVSRVTVHRRYPSKQDLVTAVLIEEARDLYARGRVVARAEATLPDKIAAGFAFLLDYARHGRLSPLLFNDPGQFLPSFTTRGEPLIVLLRAYYLEILRDSNVEYDSMEASADVLARVVVSYCLSRSGAVDLHDPATVADFARRHLAPIITPPNGGRQP</sequence>
<dbReference type="PRINTS" id="PR00455">
    <property type="entry name" value="HTHTETR"/>
</dbReference>
<evidence type="ECO:0000313" key="5">
    <source>
        <dbReference type="Proteomes" id="UP001501842"/>
    </source>
</evidence>
<dbReference type="InterPro" id="IPR009057">
    <property type="entry name" value="Homeodomain-like_sf"/>
</dbReference>
<feature type="domain" description="HTH tetR-type" evidence="3">
    <location>
        <begin position="14"/>
        <end position="74"/>
    </location>
</feature>
<reference evidence="4 5" key="1">
    <citation type="journal article" date="2019" name="Int. J. Syst. Evol. Microbiol.">
        <title>The Global Catalogue of Microorganisms (GCM) 10K type strain sequencing project: providing services to taxonomists for standard genome sequencing and annotation.</title>
        <authorList>
            <consortium name="The Broad Institute Genomics Platform"/>
            <consortium name="The Broad Institute Genome Sequencing Center for Infectious Disease"/>
            <person name="Wu L."/>
            <person name="Ma J."/>
        </authorList>
    </citation>
    <scope>NUCLEOTIDE SEQUENCE [LARGE SCALE GENOMIC DNA]</scope>
    <source>
        <strain evidence="4 5">JCM 8201</strain>
    </source>
</reference>
<evidence type="ECO:0000256" key="1">
    <source>
        <dbReference type="ARBA" id="ARBA00023125"/>
    </source>
</evidence>
<proteinExistence type="predicted"/>
<feature type="DNA-binding region" description="H-T-H motif" evidence="2">
    <location>
        <begin position="37"/>
        <end position="56"/>
    </location>
</feature>
<dbReference type="PROSITE" id="PS50977">
    <property type="entry name" value="HTH_TETR_2"/>
    <property type="match status" value="1"/>
</dbReference>
<dbReference type="EMBL" id="BAAATZ010000005">
    <property type="protein sequence ID" value="GAA2721628.1"/>
    <property type="molecule type" value="Genomic_DNA"/>
</dbReference>